<evidence type="ECO:0000256" key="1">
    <source>
        <dbReference type="ARBA" id="ARBA00022664"/>
    </source>
</evidence>
<dbReference type="PROSITE" id="PS50158">
    <property type="entry name" value="ZF_CCHC"/>
    <property type="match status" value="1"/>
</dbReference>
<feature type="region of interest" description="Disordered" evidence="4">
    <location>
        <begin position="1"/>
        <end position="151"/>
    </location>
</feature>
<keyword evidence="1" id="KW-0507">mRNA processing</keyword>
<dbReference type="GO" id="GO:0003676">
    <property type="term" value="F:nucleic acid binding"/>
    <property type="evidence" value="ECO:0007669"/>
    <property type="project" value="InterPro"/>
</dbReference>
<dbReference type="SMART" id="SM00343">
    <property type="entry name" value="ZnF_C2HC"/>
    <property type="match status" value="1"/>
</dbReference>
<accession>A0A2H3B4X8</accession>
<dbReference type="Proteomes" id="UP000218334">
    <property type="component" value="Unassembled WGS sequence"/>
</dbReference>
<organism evidence="6 7">
    <name type="scientific">Armillaria solidipes</name>
    <dbReference type="NCBI Taxonomy" id="1076256"/>
    <lineage>
        <taxon>Eukaryota</taxon>
        <taxon>Fungi</taxon>
        <taxon>Dikarya</taxon>
        <taxon>Basidiomycota</taxon>
        <taxon>Agaricomycotina</taxon>
        <taxon>Agaricomycetes</taxon>
        <taxon>Agaricomycetidae</taxon>
        <taxon>Agaricales</taxon>
        <taxon>Marasmiineae</taxon>
        <taxon>Physalacriaceae</taxon>
        <taxon>Armillaria</taxon>
    </lineage>
</organism>
<feature type="compositionally biased region" description="Basic and acidic residues" evidence="4">
    <location>
        <begin position="346"/>
        <end position="364"/>
    </location>
</feature>
<evidence type="ECO:0000256" key="2">
    <source>
        <dbReference type="PROSITE-ProRule" id="PRU00047"/>
    </source>
</evidence>
<keyword evidence="2" id="KW-0862">Zinc</keyword>
<feature type="compositionally biased region" description="Low complexity" evidence="4">
    <location>
        <begin position="45"/>
        <end position="54"/>
    </location>
</feature>
<dbReference type="InterPro" id="IPR036875">
    <property type="entry name" value="Znf_CCHC_sf"/>
</dbReference>
<dbReference type="SUPFAM" id="SSF57756">
    <property type="entry name" value="Retrovirus zinc finger-like domains"/>
    <property type="match status" value="1"/>
</dbReference>
<evidence type="ECO:0000313" key="7">
    <source>
        <dbReference type="Proteomes" id="UP000218334"/>
    </source>
</evidence>
<keyword evidence="2" id="KW-0863">Zinc-finger</keyword>
<dbReference type="AlphaFoldDB" id="A0A2H3B4X8"/>
<dbReference type="STRING" id="1076256.A0A2H3B4X8"/>
<dbReference type="GO" id="GO:0006397">
    <property type="term" value="P:mRNA processing"/>
    <property type="evidence" value="ECO:0007669"/>
    <property type="project" value="UniProtKB-KW"/>
</dbReference>
<gene>
    <name evidence="6" type="ORF">ARMSODRAFT_978977</name>
</gene>
<evidence type="ECO:0000313" key="6">
    <source>
        <dbReference type="EMBL" id="PBK64750.1"/>
    </source>
</evidence>
<evidence type="ECO:0000259" key="5">
    <source>
        <dbReference type="PROSITE" id="PS50158"/>
    </source>
</evidence>
<feature type="region of interest" description="Disordered" evidence="4">
    <location>
        <begin position="319"/>
        <end position="371"/>
    </location>
</feature>
<feature type="compositionally biased region" description="Polar residues" evidence="4">
    <location>
        <begin position="1"/>
        <end position="12"/>
    </location>
</feature>
<protein>
    <recommendedName>
        <fullName evidence="5">CCHC-type domain-containing protein</fullName>
    </recommendedName>
</protein>
<feature type="domain" description="CCHC-type" evidence="5">
    <location>
        <begin position="614"/>
        <end position="629"/>
    </location>
</feature>
<dbReference type="GO" id="GO:0008270">
    <property type="term" value="F:zinc ion binding"/>
    <property type="evidence" value="ECO:0007669"/>
    <property type="project" value="UniProtKB-KW"/>
</dbReference>
<name>A0A2H3B4X8_9AGAR</name>
<dbReference type="EMBL" id="KZ293450">
    <property type="protein sequence ID" value="PBK64750.1"/>
    <property type="molecule type" value="Genomic_DNA"/>
</dbReference>
<feature type="compositionally biased region" description="Basic and acidic residues" evidence="4">
    <location>
        <begin position="130"/>
        <end position="141"/>
    </location>
</feature>
<reference evidence="7" key="1">
    <citation type="journal article" date="2017" name="Nat. Ecol. Evol.">
        <title>Genome expansion and lineage-specific genetic innovations in the forest pathogenic fungi Armillaria.</title>
        <authorList>
            <person name="Sipos G."/>
            <person name="Prasanna A.N."/>
            <person name="Walter M.C."/>
            <person name="O'Connor E."/>
            <person name="Balint B."/>
            <person name="Krizsan K."/>
            <person name="Kiss B."/>
            <person name="Hess J."/>
            <person name="Varga T."/>
            <person name="Slot J."/>
            <person name="Riley R."/>
            <person name="Boka B."/>
            <person name="Rigling D."/>
            <person name="Barry K."/>
            <person name="Lee J."/>
            <person name="Mihaltcheva S."/>
            <person name="LaButti K."/>
            <person name="Lipzen A."/>
            <person name="Waldron R."/>
            <person name="Moloney N.M."/>
            <person name="Sperisen C."/>
            <person name="Kredics L."/>
            <person name="Vagvoelgyi C."/>
            <person name="Patrignani A."/>
            <person name="Fitzpatrick D."/>
            <person name="Nagy I."/>
            <person name="Doyle S."/>
            <person name="Anderson J.B."/>
            <person name="Grigoriev I.V."/>
            <person name="Gueldener U."/>
            <person name="Muensterkoetter M."/>
            <person name="Nagy L.G."/>
        </authorList>
    </citation>
    <scope>NUCLEOTIDE SEQUENCE [LARGE SCALE GENOMIC DNA]</scope>
    <source>
        <strain evidence="7">28-4</strain>
    </source>
</reference>
<keyword evidence="3" id="KW-0175">Coiled coil</keyword>
<proteinExistence type="predicted"/>
<dbReference type="Gene3D" id="4.10.60.10">
    <property type="entry name" value="Zinc finger, CCHC-type"/>
    <property type="match status" value="1"/>
</dbReference>
<evidence type="ECO:0000256" key="3">
    <source>
        <dbReference type="SAM" id="Coils"/>
    </source>
</evidence>
<keyword evidence="2" id="KW-0479">Metal-binding</keyword>
<sequence>MTTTTEQATSSSDDLHPLPPQQEESDQEEGTTPSTHMAPTTNGLSSPQSTVSSSAPNESRHGNSDTPTSIGDTHSPPELAPRWTSILPPTGEPPSHVSAPTPRSRFKSLLTETGRYDGQTQEGEYEAPTESERRRSSETWKSRYTPLPYGSGTTPTWTGTMRNEFDHFNYNRAMFEGYEDPDDYEDEYYDEGCEELDDVAPRTIRAGSFAPYPQYDLPRYPFPLPDTPPIHKVRQHGQYHGPRHPRLFAGGDAPGGSHDIDIDDDEAARRKLAEETAIKKKEAAEEAGRKLQRIAELEKLLNDAEMDHHDHAMQWGLPQSVSRDKGKNPVQPFTLPLPPNPNRPLWRRDDRYSVPRPPPDRGRPDPLPQPVGTAAATAPFMNVRPVMLQLPKEFVGVHDDIERFFGDCMMYFEAHASYFILPSHMIPFATSLRRNCKGVYWSTSMLDLTPARFRYPTWEEFVTSIVERFSDPAVMEVHKKKMFELRMGNGAATTYFQELEVEVTKAGRRHDTGERGLMVKAVHIGVPQSYTNSIASIGRDIPGSYDEWKARILVMYEERQKNWAFNQAMGISKPTSSGPPRDATTGKWHSVQTTTYKGAGEPMDIGQMQAKGLCFRCHKHGHLSKDCPEKRQYKDVRSLVLSVETPPTMKIEEVKEEAA</sequence>
<feature type="compositionally biased region" description="Polar residues" evidence="4">
    <location>
        <begin position="30"/>
        <end position="44"/>
    </location>
</feature>
<keyword evidence="7" id="KW-1185">Reference proteome</keyword>
<feature type="coiled-coil region" evidence="3">
    <location>
        <begin position="280"/>
        <end position="314"/>
    </location>
</feature>
<evidence type="ECO:0000256" key="4">
    <source>
        <dbReference type="SAM" id="MobiDB-lite"/>
    </source>
</evidence>
<dbReference type="InterPro" id="IPR001878">
    <property type="entry name" value="Znf_CCHC"/>
</dbReference>